<name>A0A5R8Y2R2_9BACT</name>
<comment type="pathway">
    <text evidence="2">Amino-acid biosynthesis; L-cysteine biosynthesis; L-cysteine from L-serine: step 2/2.</text>
</comment>
<dbReference type="Proteomes" id="UP000308901">
    <property type="component" value="Unassembled WGS sequence"/>
</dbReference>
<keyword evidence="14" id="KW-1185">Reference proteome</keyword>
<dbReference type="UniPathway" id="UPA00136">
    <property type="reaction ID" value="UER00200"/>
</dbReference>
<dbReference type="AlphaFoldDB" id="A0A5R8Y2R2"/>
<dbReference type="FunFam" id="3.40.50.1100:FF:000067">
    <property type="entry name" value="Cysteine synthase"/>
    <property type="match status" value="1"/>
</dbReference>
<dbReference type="SUPFAM" id="SSF53686">
    <property type="entry name" value="Tryptophan synthase beta subunit-like PLP-dependent enzymes"/>
    <property type="match status" value="1"/>
</dbReference>
<feature type="domain" description="Tryptophan synthase beta chain-like PALP" evidence="12">
    <location>
        <begin position="7"/>
        <end position="294"/>
    </location>
</feature>
<proteinExistence type="inferred from homology"/>
<protein>
    <recommendedName>
        <fullName evidence="4 11">Cysteine synthase</fullName>
        <ecNumber evidence="4 11">2.5.1.47</ecNumber>
    </recommendedName>
</protein>
<evidence type="ECO:0000256" key="5">
    <source>
        <dbReference type="ARBA" id="ARBA00022605"/>
    </source>
</evidence>
<evidence type="ECO:0000256" key="2">
    <source>
        <dbReference type="ARBA" id="ARBA00004962"/>
    </source>
</evidence>
<keyword evidence="6 11" id="KW-0808">Transferase</keyword>
<evidence type="ECO:0000256" key="7">
    <source>
        <dbReference type="ARBA" id="ARBA00022898"/>
    </source>
</evidence>
<dbReference type="Gene3D" id="3.40.50.1100">
    <property type="match status" value="2"/>
</dbReference>
<feature type="modified residue" description="N6-(pyridoxal phosphate)lysine" evidence="10">
    <location>
        <position position="44"/>
    </location>
</feature>
<organism evidence="13 14">
    <name type="scientific">Arcobacter arenosus</name>
    <dbReference type="NCBI Taxonomy" id="2576037"/>
    <lineage>
        <taxon>Bacteria</taxon>
        <taxon>Pseudomonadati</taxon>
        <taxon>Campylobacterota</taxon>
        <taxon>Epsilonproteobacteria</taxon>
        <taxon>Campylobacterales</taxon>
        <taxon>Arcobacteraceae</taxon>
        <taxon>Arcobacter</taxon>
    </lineage>
</organism>
<reference evidence="13 14" key="1">
    <citation type="submission" date="2019-05" db="EMBL/GenBank/DDBJ databases">
        <title>Arcobacter sp. nov., isolated from sea sediment.</title>
        <authorList>
            <person name="Kim W."/>
        </authorList>
    </citation>
    <scope>NUCLEOTIDE SEQUENCE [LARGE SCALE GENOMIC DNA]</scope>
    <source>
        <strain evidence="13 14">CAU 1517</strain>
    </source>
</reference>
<evidence type="ECO:0000256" key="3">
    <source>
        <dbReference type="ARBA" id="ARBA00007103"/>
    </source>
</evidence>
<dbReference type="NCBIfam" id="TIGR01139">
    <property type="entry name" value="cysK"/>
    <property type="match status" value="1"/>
</dbReference>
<evidence type="ECO:0000259" key="12">
    <source>
        <dbReference type="Pfam" id="PF00291"/>
    </source>
</evidence>
<comment type="caution">
    <text evidence="13">The sequence shown here is derived from an EMBL/GenBank/DDBJ whole genome shotgun (WGS) entry which is preliminary data.</text>
</comment>
<dbReference type="PANTHER" id="PTHR10314">
    <property type="entry name" value="CYSTATHIONINE BETA-SYNTHASE"/>
    <property type="match status" value="1"/>
</dbReference>
<evidence type="ECO:0000256" key="9">
    <source>
        <dbReference type="ARBA" id="ARBA00047931"/>
    </source>
</evidence>
<keyword evidence="5 11" id="KW-0028">Amino-acid biosynthesis</keyword>
<dbReference type="PROSITE" id="PS00901">
    <property type="entry name" value="CYS_SYNTHASE"/>
    <property type="match status" value="1"/>
</dbReference>
<dbReference type="EC" id="2.5.1.47" evidence="4 11"/>
<dbReference type="Pfam" id="PF00291">
    <property type="entry name" value="PALP"/>
    <property type="match status" value="1"/>
</dbReference>
<dbReference type="InterPro" id="IPR005856">
    <property type="entry name" value="Cys_synth"/>
</dbReference>
<evidence type="ECO:0000256" key="11">
    <source>
        <dbReference type="RuleBase" id="RU003985"/>
    </source>
</evidence>
<evidence type="ECO:0000256" key="8">
    <source>
        <dbReference type="ARBA" id="ARBA00023192"/>
    </source>
</evidence>
<dbReference type="InterPro" id="IPR005859">
    <property type="entry name" value="CysK"/>
</dbReference>
<comment type="similarity">
    <text evidence="3 11">Belongs to the cysteine synthase/cystathionine beta-synthase family.</text>
</comment>
<accession>A0A5R8Y2R2</accession>
<evidence type="ECO:0000256" key="1">
    <source>
        <dbReference type="ARBA" id="ARBA00001933"/>
    </source>
</evidence>
<dbReference type="NCBIfam" id="TIGR01136">
    <property type="entry name" value="cysKM"/>
    <property type="match status" value="1"/>
</dbReference>
<dbReference type="CDD" id="cd01561">
    <property type="entry name" value="CBS_like"/>
    <property type="match status" value="1"/>
</dbReference>
<dbReference type="InterPro" id="IPR001216">
    <property type="entry name" value="P-phosphate_BS"/>
</dbReference>
<evidence type="ECO:0000313" key="14">
    <source>
        <dbReference type="Proteomes" id="UP000308901"/>
    </source>
</evidence>
<dbReference type="GO" id="GO:0004124">
    <property type="term" value="F:cysteine synthase activity"/>
    <property type="evidence" value="ECO:0007669"/>
    <property type="project" value="UniProtKB-UniRule"/>
</dbReference>
<evidence type="ECO:0000256" key="4">
    <source>
        <dbReference type="ARBA" id="ARBA00012681"/>
    </source>
</evidence>
<dbReference type="InterPro" id="IPR036052">
    <property type="entry name" value="TrpB-like_PALP_sf"/>
</dbReference>
<keyword evidence="8 11" id="KW-0198">Cysteine biosynthesis</keyword>
<comment type="catalytic activity">
    <reaction evidence="9 11">
        <text>O-acetyl-L-serine + hydrogen sulfide = L-cysteine + acetate</text>
        <dbReference type="Rhea" id="RHEA:14829"/>
        <dbReference type="ChEBI" id="CHEBI:29919"/>
        <dbReference type="ChEBI" id="CHEBI:30089"/>
        <dbReference type="ChEBI" id="CHEBI:35235"/>
        <dbReference type="ChEBI" id="CHEBI:58340"/>
        <dbReference type="EC" id="2.5.1.47"/>
    </reaction>
</comment>
<dbReference type="InterPro" id="IPR050214">
    <property type="entry name" value="Cys_Synth/Cystath_Beta-Synth"/>
</dbReference>
<evidence type="ECO:0000313" key="13">
    <source>
        <dbReference type="EMBL" id="TLP39160.1"/>
    </source>
</evidence>
<dbReference type="GO" id="GO:0006535">
    <property type="term" value="P:cysteine biosynthetic process from serine"/>
    <property type="evidence" value="ECO:0007669"/>
    <property type="project" value="UniProtKB-UniRule"/>
</dbReference>
<dbReference type="EMBL" id="VANU01000002">
    <property type="protein sequence ID" value="TLP39160.1"/>
    <property type="molecule type" value="Genomic_DNA"/>
</dbReference>
<dbReference type="RefSeq" id="WP_138151744.1">
    <property type="nucleotide sequence ID" value="NZ_VANU01000002.1"/>
</dbReference>
<gene>
    <name evidence="13" type="primary">cysK</name>
    <name evidence="13" type="ORF">FDK22_04620</name>
</gene>
<dbReference type="GO" id="GO:0005737">
    <property type="term" value="C:cytoplasm"/>
    <property type="evidence" value="ECO:0007669"/>
    <property type="project" value="UniProtKB-ARBA"/>
</dbReference>
<evidence type="ECO:0000256" key="6">
    <source>
        <dbReference type="ARBA" id="ARBA00022679"/>
    </source>
</evidence>
<sequence>MKFAENVTELIGNTPLVKLNKASKESGATVLGKCEFMNPTHSVKDRIGTNMIKTALEQGLINESTTVIEPTSGNTGIALASVCAGLGIKLILTMPSSMSIERRKLLKALGAQLVLTEPEKGMKGAIDKANELAETTANSFIPQQFANGANPDIHRKTTAKEILADTDGKIDILVAAIGTGGSITGIGEVLKQHNPDIQVVAVEPEASPVLSGGKPGPHKIQGIGAGFVPDVLNTDLFEEIVKISNEDAIATSRELAKTEGLLVGISAGANVLAATRIASKPENKGKTIVTILCDTGERYLSSGLYDDE</sequence>
<dbReference type="OrthoDB" id="9805733at2"/>
<comment type="cofactor">
    <cofactor evidence="1 10 11">
        <name>pyridoxal 5'-phosphate</name>
        <dbReference type="ChEBI" id="CHEBI:597326"/>
    </cofactor>
</comment>
<dbReference type="InterPro" id="IPR001926">
    <property type="entry name" value="TrpB-like_PALP"/>
</dbReference>
<keyword evidence="7 10" id="KW-0663">Pyridoxal phosphate</keyword>
<evidence type="ECO:0000256" key="10">
    <source>
        <dbReference type="PIRSR" id="PIRSR605856-51"/>
    </source>
</evidence>